<name>A0A1Y2DPU2_9PEZI</name>
<dbReference type="Proteomes" id="UP000193689">
    <property type="component" value="Unassembled WGS sequence"/>
</dbReference>
<keyword evidence="2" id="KW-1185">Reference proteome</keyword>
<organism evidence="1 2">
    <name type="scientific">Pseudomassariella vexata</name>
    <dbReference type="NCBI Taxonomy" id="1141098"/>
    <lineage>
        <taxon>Eukaryota</taxon>
        <taxon>Fungi</taxon>
        <taxon>Dikarya</taxon>
        <taxon>Ascomycota</taxon>
        <taxon>Pezizomycotina</taxon>
        <taxon>Sordariomycetes</taxon>
        <taxon>Xylariomycetidae</taxon>
        <taxon>Amphisphaeriales</taxon>
        <taxon>Pseudomassariaceae</taxon>
        <taxon>Pseudomassariella</taxon>
    </lineage>
</organism>
<evidence type="ECO:0000313" key="1">
    <source>
        <dbReference type="EMBL" id="ORY61313.1"/>
    </source>
</evidence>
<dbReference type="EMBL" id="MCFJ01000010">
    <property type="protein sequence ID" value="ORY61313.1"/>
    <property type="molecule type" value="Genomic_DNA"/>
</dbReference>
<proteinExistence type="predicted"/>
<dbReference type="InParanoid" id="A0A1Y2DPU2"/>
<dbReference type="OrthoDB" id="4485682at2759"/>
<dbReference type="GeneID" id="63776876"/>
<reference evidence="1 2" key="1">
    <citation type="submission" date="2016-07" db="EMBL/GenBank/DDBJ databases">
        <title>Pervasive Adenine N6-methylation of Active Genes in Fungi.</title>
        <authorList>
            <consortium name="DOE Joint Genome Institute"/>
            <person name="Mondo S.J."/>
            <person name="Dannebaum R.O."/>
            <person name="Kuo R.C."/>
            <person name="Labutti K."/>
            <person name="Haridas S."/>
            <person name="Kuo A."/>
            <person name="Salamov A."/>
            <person name="Ahrendt S.R."/>
            <person name="Lipzen A."/>
            <person name="Sullivan W."/>
            <person name="Andreopoulos W.B."/>
            <person name="Clum A."/>
            <person name="Lindquist E."/>
            <person name="Daum C."/>
            <person name="Ramamoorthy G.K."/>
            <person name="Gryganskyi A."/>
            <person name="Culley D."/>
            <person name="Magnuson J.K."/>
            <person name="James T.Y."/>
            <person name="O'Malley M.A."/>
            <person name="Stajich J.E."/>
            <person name="Spatafora J.W."/>
            <person name="Visel A."/>
            <person name="Grigoriev I.V."/>
        </authorList>
    </citation>
    <scope>NUCLEOTIDE SEQUENCE [LARGE SCALE GENOMIC DNA]</scope>
    <source>
        <strain evidence="1 2">CBS 129021</strain>
    </source>
</reference>
<sequence>MSLEKALTYSKRRNYLIRLGRPLVYAKMLEFYDILRRSSKKLIGKNFYRLYPNR</sequence>
<comment type="caution">
    <text evidence="1">The sequence shown here is derived from an EMBL/GenBank/DDBJ whole genome shotgun (WGS) entry which is preliminary data.</text>
</comment>
<accession>A0A1Y2DPU2</accession>
<evidence type="ECO:0000313" key="2">
    <source>
        <dbReference type="Proteomes" id="UP000193689"/>
    </source>
</evidence>
<dbReference type="RefSeq" id="XP_040713390.1">
    <property type="nucleotide sequence ID" value="XM_040860664.1"/>
</dbReference>
<protein>
    <submittedName>
        <fullName evidence="1">Uncharacterized protein</fullName>
    </submittedName>
</protein>
<gene>
    <name evidence="1" type="ORF">BCR38DRAFT_439858</name>
</gene>
<dbReference type="AlphaFoldDB" id="A0A1Y2DPU2"/>